<dbReference type="Gene3D" id="2.30.29.30">
    <property type="entry name" value="Pleckstrin-homology domain (PH domain)/Phosphotyrosine-binding domain (PTB)"/>
    <property type="match status" value="2"/>
</dbReference>
<comment type="caution">
    <text evidence="3">The sequence shown here is derived from an EMBL/GenBank/DDBJ whole genome shotgun (WGS) entry which is preliminary data.</text>
</comment>
<dbReference type="PANTHER" id="PTHR23138:SF87">
    <property type="entry name" value="E3 SUMO-PROTEIN LIGASE RANBP2"/>
    <property type="match status" value="1"/>
</dbReference>
<dbReference type="GO" id="GO:0005096">
    <property type="term" value="F:GTPase activator activity"/>
    <property type="evidence" value="ECO:0007669"/>
    <property type="project" value="TreeGrafter"/>
</dbReference>
<dbReference type="GO" id="GO:0005643">
    <property type="term" value="C:nuclear pore"/>
    <property type="evidence" value="ECO:0007669"/>
    <property type="project" value="TreeGrafter"/>
</dbReference>
<dbReference type="SMART" id="SM00160">
    <property type="entry name" value="RanBD"/>
    <property type="match status" value="2"/>
</dbReference>
<dbReference type="GO" id="GO:0005737">
    <property type="term" value="C:cytoplasm"/>
    <property type="evidence" value="ECO:0007669"/>
    <property type="project" value="TreeGrafter"/>
</dbReference>
<dbReference type="Proteomes" id="UP001162156">
    <property type="component" value="Unassembled WGS sequence"/>
</dbReference>
<feature type="domain" description="RanBD1" evidence="2">
    <location>
        <begin position="221"/>
        <end position="359"/>
    </location>
</feature>
<gene>
    <name evidence="3" type="ORF">NQ314_018354</name>
</gene>
<dbReference type="CDD" id="cd13171">
    <property type="entry name" value="RanBD1_RanBP2_insect-like"/>
    <property type="match status" value="1"/>
</dbReference>
<reference evidence="3" key="1">
    <citation type="journal article" date="2023" name="Insect Mol. Biol.">
        <title>Genome sequencing provides insights into the evolution of gene families encoding plant cell wall-degrading enzymes in longhorned beetles.</title>
        <authorList>
            <person name="Shin N.R."/>
            <person name="Okamura Y."/>
            <person name="Kirsch R."/>
            <person name="Pauchet Y."/>
        </authorList>
    </citation>
    <scope>NUCLEOTIDE SEQUENCE</scope>
    <source>
        <strain evidence="3">RBIC_L_NR</strain>
    </source>
</reference>
<feature type="compositionally biased region" description="Low complexity" evidence="1">
    <location>
        <begin position="199"/>
        <end position="212"/>
    </location>
</feature>
<evidence type="ECO:0000259" key="2">
    <source>
        <dbReference type="PROSITE" id="PS50196"/>
    </source>
</evidence>
<dbReference type="InterPro" id="IPR011993">
    <property type="entry name" value="PH-like_dom_sf"/>
</dbReference>
<dbReference type="InterPro" id="IPR045255">
    <property type="entry name" value="RanBP1-like"/>
</dbReference>
<feature type="region of interest" description="Disordered" evidence="1">
    <location>
        <begin position="644"/>
        <end position="678"/>
    </location>
</feature>
<dbReference type="Pfam" id="PF00638">
    <property type="entry name" value="Ran_BP1"/>
    <property type="match status" value="2"/>
</dbReference>
<evidence type="ECO:0000313" key="4">
    <source>
        <dbReference type="Proteomes" id="UP001162156"/>
    </source>
</evidence>
<name>A0AAV8WRD7_9CUCU</name>
<dbReference type="InterPro" id="IPR000156">
    <property type="entry name" value="Ran_bind_dom"/>
</dbReference>
<sequence length="678" mass="74473">MSIAAGYTQPILGQPTLPQGLPTTSLGVGMLTGQVLSQGIPHSTQPLRDSPKVTLSTLTSTTQSIFPSITSSSSNVSASSKAPPVNVVITTSDPVPTNRTPISQPVLSVTIPPQHIKSNIAKSQPHNYQIPLPSSSVTAVASTPSILSKPPPAISTQSLLSNVAPPVFSAVSHNKTPSKNLSLGLQIEKTLDQTFSPKNNSSLNRSNISSSSIEEHDPCPDFKPIIPLPDEVPVNTGEECEIELFCERAKLFRHVNNNGVKEWKERGVGNLKILSNPATGKVRILMRRDQVHKICANHFITKDMILTPMANNDRAYVWAAHDFADESVVLEKFCVRFKTAEDAKKFYDSFESAKKLTHTVGKRETPKVETIKNAPATSIFDMKKTEISSRNVESPKINTSASKFTNQTSTSLGGFVFTSTPTFKPKDDTTTPVKVVEIKDTPKSSPFSNFTFGKNGSQTSNLFKTDFKPVQTTEATTFSPLVISQTKASTPQKTEAEDDSHAEDFVPTAEFKPVVALPDLVEIKTGEENSEVLFEARAKLFRYDTNGDTKEWKERGVGTIKVLKDDSIRIIMRRDQIHKVCCNHKVLKNMTFKVNSANPKAIVWHAQDFSEGVLTPETFTVRFKTEEQASQFLQILQSAQTSLDEDNKISSKHHKPDIRPRTTSFGDKFKPAKGKLGV</sequence>
<protein>
    <recommendedName>
        <fullName evidence="2">RanBD1 domain-containing protein</fullName>
    </recommendedName>
</protein>
<dbReference type="PANTHER" id="PTHR23138">
    <property type="entry name" value="RAN BINDING PROTEIN"/>
    <property type="match status" value="1"/>
</dbReference>
<keyword evidence="4" id="KW-1185">Reference proteome</keyword>
<organism evidence="3 4">
    <name type="scientific">Rhamnusium bicolor</name>
    <dbReference type="NCBI Taxonomy" id="1586634"/>
    <lineage>
        <taxon>Eukaryota</taxon>
        <taxon>Metazoa</taxon>
        <taxon>Ecdysozoa</taxon>
        <taxon>Arthropoda</taxon>
        <taxon>Hexapoda</taxon>
        <taxon>Insecta</taxon>
        <taxon>Pterygota</taxon>
        <taxon>Neoptera</taxon>
        <taxon>Endopterygota</taxon>
        <taxon>Coleoptera</taxon>
        <taxon>Polyphaga</taxon>
        <taxon>Cucujiformia</taxon>
        <taxon>Chrysomeloidea</taxon>
        <taxon>Cerambycidae</taxon>
        <taxon>Lepturinae</taxon>
        <taxon>Rhagiini</taxon>
        <taxon>Rhamnusium</taxon>
    </lineage>
</organism>
<feature type="region of interest" description="Disordered" evidence="1">
    <location>
        <begin position="196"/>
        <end position="218"/>
    </location>
</feature>
<dbReference type="AlphaFoldDB" id="A0AAV8WRD7"/>
<dbReference type="EMBL" id="JANEYF010005154">
    <property type="protein sequence ID" value="KAJ8928996.1"/>
    <property type="molecule type" value="Genomic_DNA"/>
</dbReference>
<accession>A0AAV8WRD7</accession>
<proteinExistence type="predicted"/>
<feature type="domain" description="RanBD1" evidence="2">
    <location>
        <begin position="510"/>
        <end position="645"/>
    </location>
</feature>
<dbReference type="SUPFAM" id="SSF50729">
    <property type="entry name" value="PH domain-like"/>
    <property type="match status" value="2"/>
</dbReference>
<evidence type="ECO:0000256" key="1">
    <source>
        <dbReference type="SAM" id="MobiDB-lite"/>
    </source>
</evidence>
<dbReference type="FunFam" id="2.30.29.30:FF:000018">
    <property type="entry name" value="E3 SUMO-protein ligase RanBP2"/>
    <property type="match status" value="2"/>
</dbReference>
<dbReference type="PROSITE" id="PS50196">
    <property type="entry name" value="RANBD1"/>
    <property type="match status" value="2"/>
</dbReference>
<evidence type="ECO:0000313" key="3">
    <source>
        <dbReference type="EMBL" id="KAJ8928996.1"/>
    </source>
</evidence>